<dbReference type="SUPFAM" id="SSF52540">
    <property type="entry name" value="P-loop containing nucleoside triphosphate hydrolases"/>
    <property type="match status" value="1"/>
</dbReference>
<feature type="non-terminal residue" evidence="1">
    <location>
        <position position="439"/>
    </location>
</feature>
<name>A0A9N9EWU6_9GLOM</name>
<dbReference type="EMBL" id="CAJVPS010016521">
    <property type="protein sequence ID" value="CAG8690270.1"/>
    <property type="molecule type" value="Genomic_DNA"/>
</dbReference>
<dbReference type="OrthoDB" id="511599at2759"/>
<dbReference type="PANTHER" id="PTHR36168">
    <property type="entry name" value="CHROMOSOME 1, WHOLE GENOME SHOTGUN SEQUENCE"/>
    <property type="match status" value="1"/>
</dbReference>
<proteinExistence type="predicted"/>
<organism evidence="1 2">
    <name type="scientific">Ambispora leptoticha</name>
    <dbReference type="NCBI Taxonomy" id="144679"/>
    <lineage>
        <taxon>Eukaryota</taxon>
        <taxon>Fungi</taxon>
        <taxon>Fungi incertae sedis</taxon>
        <taxon>Mucoromycota</taxon>
        <taxon>Glomeromycotina</taxon>
        <taxon>Glomeromycetes</taxon>
        <taxon>Archaeosporales</taxon>
        <taxon>Ambisporaceae</taxon>
        <taxon>Ambispora</taxon>
    </lineage>
</organism>
<protein>
    <submittedName>
        <fullName evidence="1">1286_t:CDS:1</fullName>
    </submittedName>
</protein>
<evidence type="ECO:0000313" key="2">
    <source>
        <dbReference type="Proteomes" id="UP000789508"/>
    </source>
</evidence>
<dbReference type="InterPro" id="IPR027417">
    <property type="entry name" value="P-loop_NTPase"/>
</dbReference>
<gene>
    <name evidence="1" type="ORF">ALEPTO_LOCUS11180</name>
</gene>
<dbReference type="Proteomes" id="UP000789508">
    <property type="component" value="Unassembled WGS sequence"/>
</dbReference>
<keyword evidence="2" id="KW-1185">Reference proteome</keyword>
<dbReference type="PANTHER" id="PTHR36168:SF1">
    <property type="entry name" value="ORC1-LIKE AAA ATPASE DOMAIN-CONTAINING PROTEIN"/>
    <property type="match status" value="1"/>
</dbReference>
<dbReference type="AlphaFoldDB" id="A0A9N9EWU6"/>
<reference evidence="1" key="1">
    <citation type="submission" date="2021-06" db="EMBL/GenBank/DDBJ databases">
        <authorList>
            <person name="Kallberg Y."/>
            <person name="Tangrot J."/>
            <person name="Rosling A."/>
        </authorList>
    </citation>
    <scope>NUCLEOTIDE SEQUENCE</scope>
    <source>
        <strain evidence="1">FL130A</strain>
    </source>
</reference>
<comment type="caution">
    <text evidence="1">The sequence shown here is derived from an EMBL/GenBank/DDBJ whole genome shotgun (WGS) entry which is preliminary data.</text>
</comment>
<sequence>LHRVRLGTESYTLMFLRILRNLLRSLFARAINFTFEERISFTAQLMKKILGSTNNKLNYPEWVRAMDAFKRASVVYKAKNGKPPVIVYDNISRLVHKNPEILDILQDDAKDNADDSKYIAVFVSSEGSVPRRMVSRSAWSRADKPVIEIGDLGEKESIDYLVNKRKINSVDAKKLYELVGGRIVDLKSVAGKFLAGQSLEIIKQQILTEVKKKFDSANLLRNQSHHEAGKGVISALLDSKEIDTDVFREFFKGEKYNEVLEANVFAYHPSRDTITFQSRSVEYYIQENAKHALSIIILSKIILNWFQISEVISENDRWLESEEASGEMALRLKVAFNFIKSGIMIGKLGGESGITIGKNFTKCRITCRRVGIMLDVDALLGDAWRSPKMERFPKQQAMSSINLDGKGPEIARTFYVSETLAPLLQRNGQRPTLYVGEMC</sequence>
<evidence type="ECO:0000313" key="1">
    <source>
        <dbReference type="EMBL" id="CAG8690270.1"/>
    </source>
</evidence>
<accession>A0A9N9EWU6</accession>